<reference evidence="3" key="1">
    <citation type="submission" date="2017-06" db="EMBL/GenBank/DDBJ databases">
        <authorList>
            <person name="Varghese N."/>
            <person name="Submissions S."/>
        </authorList>
    </citation>
    <scope>NUCLEOTIDE SEQUENCE [LARGE SCALE GENOMIC DNA]</scope>
    <source>
        <strain evidence="3">JCM 23211</strain>
    </source>
</reference>
<keyword evidence="3" id="KW-1185">Reference proteome</keyword>
<evidence type="ECO:0000313" key="3">
    <source>
        <dbReference type="Proteomes" id="UP000198327"/>
    </source>
</evidence>
<keyword evidence="1" id="KW-0732">Signal</keyword>
<sequence length="171" mass="16740">MRTSLLATFAVAGALAAAVVAPAVSNAADTVVTFTVAGGALNITAPANQTLTVTGNQATGGITPVVVSDQRRGINGWTASAVSTAFTKPAPDPASIPATAVTYQGSLPAVTGVAIVTPSLLPVVLDTTKSVQVATAVVGANTATWTGNVTVTLPNDVVAGVYTGTITHSVA</sequence>
<protein>
    <recommendedName>
        <fullName evidence="4">WxL domain surface cell wall-binding</fullName>
    </recommendedName>
</protein>
<dbReference type="Proteomes" id="UP000198327">
    <property type="component" value="Unassembled WGS sequence"/>
</dbReference>
<evidence type="ECO:0008006" key="4">
    <source>
        <dbReference type="Google" id="ProtNLM"/>
    </source>
</evidence>
<evidence type="ECO:0000256" key="1">
    <source>
        <dbReference type="SAM" id="SignalP"/>
    </source>
</evidence>
<dbReference type="OrthoDB" id="5147666at2"/>
<dbReference type="EMBL" id="FZOW01000002">
    <property type="protein sequence ID" value="SNS44344.1"/>
    <property type="molecule type" value="Genomic_DNA"/>
</dbReference>
<feature type="signal peptide" evidence="1">
    <location>
        <begin position="1"/>
        <end position="27"/>
    </location>
</feature>
<dbReference type="RefSeq" id="WP_089243568.1">
    <property type="nucleotide sequence ID" value="NZ_FZOW01000002.1"/>
</dbReference>
<dbReference type="AlphaFoldDB" id="A0A239EKE9"/>
<name>A0A239EKE9_9NOCA</name>
<feature type="chain" id="PRO_5012557152" description="WxL domain surface cell wall-binding" evidence="1">
    <location>
        <begin position="28"/>
        <end position="171"/>
    </location>
</feature>
<gene>
    <name evidence="2" type="ORF">SAMN05421642_102401</name>
</gene>
<evidence type="ECO:0000313" key="2">
    <source>
        <dbReference type="EMBL" id="SNS44344.1"/>
    </source>
</evidence>
<organism evidence="2 3">
    <name type="scientific">Rhodococcoides kyotonense</name>
    <dbReference type="NCBI Taxonomy" id="398843"/>
    <lineage>
        <taxon>Bacteria</taxon>
        <taxon>Bacillati</taxon>
        <taxon>Actinomycetota</taxon>
        <taxon>Actinomycetes</taxon>
        <taxon>Mycobacteriales</taxon>
        <taxon>Nocardiaceae</taxon>
        <taxon>Rhodococcoides</taxon>
    </lineage>
</organism>
<proteinExistence type="predicted"/>
<accession>A0A239EKE9</accession>